<dbReference type="InterPro" id="IPR001845">
    <property type="entry name" value="HTH_ArsR_DNA-bd_dom"/>
</dbReference>
<dbReference type="PROSITE" id="PS00846">
    <property type="entry name" value="HTH_ARSR_1"/>
    <property type="match status" value="1"/>
</dbReference>
<name>A0A6J4J3E7_9CHLR</name>
<keyword evidence="2" id="KW-0238">DNA-binding</keyword>
<proteinExistence type="predicted"/>
<dbReference type="PROSITE" id="PS50987">
    <property type="entry name" value="HTH_ARSR_2"/>
    <property type="match status" value="1"/>
</dbReference>
<dbReference type="InterPro" id="IPR018334">
    <property type="entry name" value="ArsR_HTH"/>
</dbReference>
<dbReference type="InterPro" id="IPR051081">
    <property type="entry name" value="HTH_MetalResp_TranReg"/>
</dbReference>
<dbReference type="CDD" id="cd00090">
    <property type="entry name" value="HTH_ARSR"/>
    <property type="match status" value="1"/>
</dbReference>
<dbReference type="Pfam" id="PF01022">
    <property type="entry name" value="HTH_5"/>
    <property type="match status" value="1"/>
</dbReference>
<dbReference type="NCBIfam" id="NF033788">
    <property type="entry name" value="HTH_metalloreg"/>
    <property type="match status" value="1"/>
</dbReference>
<dbReference type="SMART" id="SM00418">
    <property type="entry name" value="HTH_ARSR"/>
    <property type="match status" value="1"/>
</dbReference>
<keyword evidence="3" id="KW-0804">Transcription</keyword>
<protein>
    <submittedName>
        <fullName evidence="5">Arsenical resistance operon repressor</fullName>
    </submittedName>
</protein>
<feature type="domain" description="HTH arsR-type" evidence="4">
    <location>
        <begin position="46"/>
        <end position="143"/>
    </location>
</feature>
<dbReference type="InterPro" id="IPR011991">
    <property type="entry name" value="ArsR-like_HTH"/>
</dbReference>
<sequence>MIYLGSTLFTMVTTTAERTGARPDPLQALQATDGAGCCAPAVVSPLPQEDALRQAAVFKALSDPTRLRMLALIAAQPASEPLCACDVESGFDLSQPTISHHLKVLREAGLVTVTKQGLWHYYAPAPGGLALARGALNTLGAGPTLS</sequence>
<evidence type="ECO:0000259" key="4">
    <source>
        <dbReference type="PROSITE" id="PS50987"/>
    </source>
</evidence>
<keyword evidence="1" id="KW-0805">Transcription regulation</keyword>
<dbReference type="EMBL" id="CADCTC010000171">
    <property type="protein sequence ID" value="CAA9268442.1"/>
    <property type="molecule type" value="Genomic_DNA"/>
</dbReference>
<dbReference type="GO" id="GO:0003677">
    <property type="term" value="F:DNA binding"/>
    <property type="evidence" value="ECO:0007669"/>
    <property type="project" value="UniProtKB-KW"/>
</dbReference>
<organism evidence="5">
    <name type="scientific">uncultured Chloroflexota bacterium</name>
    <dbReference type="NCBI Taxonomy" id="166587"/>
    <lineage>
        <taxon>Bacteria</taxon>
        <taxon>Bacillati</taxon>
        <taxon>Chloroflexota</taxon>
        <taxon>environmental samples</taxon>
    </lineage>
</organism>
<dbReference type="Gene3D" id="1.10.10.10">
    <property type="entry name" value="Winged helix-like DNA-binding domain superfamily/Winged helix DNA-binding domain"/>
    <property type="match status" value="1"/>
</dbReference>
<dbReference type="AlphaFoldDB" id="A0A6J4J3E7"/>
<dbReference type="SUPFAM" id="SSF46785">
    <property type="entry name" value="Winged helix' DNA-binding domain"/>
    <property type="match status" value="1"/>
</dbReference>
<accession>A0A6J4J3E7</accession>
<dbReference type="PRINTS" id="PR00778">
    <property type="entry name" value="HTHARSR"/>
</dbReference>
<dbReference type="PANTHER" id="PTHR33154:SF18">
    <property type="entry name" value="ARSENICAL RESISTANCE OPERON REPRESSOR"/>
    <property type="match status" value="1"/>
</dbReference>
<gene>
    <name evidence="5" type="ORF">AVDCRST_MAG77-3042</name>
</gene>
<dbReference type="InterPro" id="IPR036388">
    <property type="entry name" value="WH-like_DNA-bd_sf"/>
</dbReference>
<dbReference type="InterPro" id="IPR036390">
    <property type="entry name" value="WH_DNA-bd_sf"/>
</dbReference>
<evidence type="ECO:0000313" key="5">
    <source>
        <dbReference type="EMBL" id="CAA9268442.1"/>
    </source>
</evidence>
<evidence type="ECO:0000256" key="3">
    <source>
        <dbReference type="ARBA" id="ARBA00023163"/>
    </source>
</evidence>
<evidence type="ECO:0000256" key="2">
    <source>
        <dbReference type="ARBA" id="ARBA00023125"/>
    </source>
</evidence>
<dbReference type="GO" id="GO:0003700">
    <property type="term" value="F:DNA-binding transcription factor activity"/>
    <property type="evidence" value="ECO:0007669"/>
    <property type="project" value="InterPro"/>
</dbReference>
<reference evidence="5" key="1">
    <citation type="submission" date="2020-02" db="EMBL/GenBank/DDBJ databases">
        <authorList>
            <person name="Meier V. D."/>
        </authorList>
    </citation>
    <scope>NUCLEOTIDE SEQUENCE</scope>
    <source>
        <strain evidence="5">AVDCRST_MAG77</strain>
    </source>
</reference>
<evidence type="ECO:0000256" key="1">
    <source>
        <dbReference type="ARBA" id="ARBA00023015"/>
    </source>
</evidence>
<dbReference type="PANTHER" id="PTHR33154">
    <property type="entry name" value="TRANSCRIPTIONAL REGULATOR, ARSR FAMILY"/>
    <property type="match status" value="1"/>
</dbReference>